<reference evidence="2" key="1">
    <citation type="submission" date="2019-09" db="EMBL/GenBank/DDBJ databases">
        <authorList>
            <consortium name="PulseNet: The National Subtyping Network for Foodborne Disease Surveillance"/>
            <person name="Tarr C.L."/>
            <person name="Trees E."/>
            <person name="Katz L.S."/>
            <person name="Carleton-Romer H.A."/>
            <person name="Stroika S."/>
            <person name="Kucerova Z."/>
            <person name="Roache K.F."/>
            <person name="Sabol A.L."/>
            <person name="Besser J."/>
            <person name="Gerner-Smidt P."/>
        </authorList>
    </citation>
    <scope>NUCLEOTIDE SEQUENCE</scope>
    <source>
        <strain evidence="2">PNUSAL005726</strain>
    </source>
</reference>
<evidence type="ECO:0000256" key="1">
    <source>
        <dbReference type="SAM" id="Phobius"/>
    </source>
</evidence>
<comment type="caution">
    <text evidence="2">The sequence shown here is derived from an EMBL/GenBank/DDBJ whole genome shotgun (WGS) entry which is preliminary data.</text>
</comment>
<keyword evidence="1" id="KW-1133">Transmembrane helix</keyword>
<organism evidence="2">
    <name type="scientific">Listeria monocytogenes</name>
    <dbReference type="NCBI Taxonomy" id="1639"/>
    <lineage>
        <taxon>Bacteria</taxon>
        <taxon>Bacillati</taxon>
        <taxon>Bacillota</taxon>
        <taxon>Bacilli</taxon>
        <taxon>Bacillales</taxon>
        <taxon>Listeriaceae</taxon>
        <taxon>Listeria</taxon>
    </lineage>
</organism>
<dbReference type="NCBIfam" id="NF040686">
    <property type="entry name" value="TcpD_dom"/>
    <property type="match status" value="1"/>
</dbReference>
<dbReference type="InterPro" id="IPR049746">
    <property type="entry name" value="TcpD-like_C"/>
</dbReference>
<dbReference type="EMBL" id="AAKVIX010000001">
    <property type="protein sequence ID" value="ECW1067389.1"/>
    <property type="molecule type" value="Genomic_DNA"/>
</dbReference>
<evidence type="ECO:0000313" key="2">
    <source>
        <dbReference type="EMBL" id="ECW1067389.1"/>
    </source>
</evidence>
<feature type="transmembrane region" description="Helical" evidence="1">
    <location>
        <begin position="23"/>
        <end position="40"/>
    </location>
</feature>
<accession>A0A612SK96</accession>
<keyword evidence="1" id="KW-0812">Transmembrane</keyword>
<sequence length="79" mass="8585">MNHFVLAAAPSLGSATNYIQTEGGNALTIILIFFAVIFLAKQQIGKMVFFLGIAGLVFFVIGNPDSLMNGIKSIWDFIF</sequence>
<keyword evidence="1" id="KW-0472">Membrane</keyword>
<protein>
    <recommendedName>
        <fullName evidence="3">Conjugal transfer protein TrbC</fullName>
    </recommendedName>
</protein>
<feature type="transmembrane region" description="Helical" evidence="1">
    <location>
        <begin position="47"/>
        <end position="64"/>
    </location>
</feature>
<name>A0A612SK96_LISMN</name>
<gene>
    <name evidence="2" type="ORF">F3Q70_01555</name>
</gene>
<dbReference type="RefSeq" id="WP_070255964.1">
    <property type="nucleotide sequence ID" value="NZ_MKOF01000012.1"/>
</dbReference>
<dbReference type="AlphaFoldDB" id="A0A612SK96"/>
<proteinExistence type="predicted"/>
<evidence type="ECO:0008006" key="3">
    <source>
        <dbReference type="Google" id="ProtNLM"/>
    </source>
</evidence>